<proteinExistence type="predicted"/>
<gene>
    <name evidence="1" type="ORF">J2851_004871</name>
</gene>
<keyword evidence="2" id="KW-1185">Reference proteome</keyword>
<evidence type="ECO:0000313" key="2">
    <source>
        <dbReference type="Proteomes" id="UP000781958"/>
    </source>
</evidence>
<dbReference type="Proteomes" id="UP000781958">
    <property type="component" value="Unassembled WGS sequence"/>
</dbReference>
<dbReference type="RefSeq" id="WP_246500892.1">
    <property type="nucleotide sequence ID" value="NZ_JAGINP010000019.1"/>
</dbReference>
<sequence>MPINIKNGEADVLLAELKAATGKGTSQIVPELLRREAQRLRARRVRSADDAEARMAILLAEPDAARYARGEIVGEKRFAGFGAIQRFFQSQRVSGSSRRPVCVSSTTASTRRAIVAMSSRASKPTASRRRSA</sequence>
<protein>
    <submittedName>
        <fullName evidence="1">Uncharacterized protein</fullName>
    </submittedName>
</protein>
<name>A0ABS4SR66_9PROT</name>
<reference evidence="1 2" key="1">
    <citation type="submission" date="2021-03" db="EMBL/GenBank/DDBJ databases">
        <title>Genomic Encyclopedia of Type Strains, Phase III (KMG-III): the genomes of soil and plant-associated and newly described type strains.</title>
        <authorList>
            <person name="Whitman W."/>
        </authorList>
    </citation>
    <scope>NUCLEOTIDE SEQUENCE [LARGE SCALE GENOMIC DNA]</scope>
    <source>
        <strain evidence="1 2">IMMIB AFH-6</strain>
    </source>
</reference>
<comment type="caution">
    <text evidence="1">The sequence shown here is derived from an EMBL/GenBank/DDBJ whole genome shotgun (WGS) entry which is preliminary data.</text>
</comment>
<evidence type="ECO:0000313" key="1">
    <source>
        <dbReference type="EMBL" id="MBP2295068.1"/>
    </source>
</evidence>
<accession>A0ABS4SR66</accession>
<dbReference type="InterPro" id="IPR011660">
    <property type="entry name" value="VapB-like"/>
</dbReference>
<organism evidence="1 2">
    <name type="scientific">Azospirillum rugosum</name>
    <dbReference type="NCBI Taxonomy" id="416170"/>
    <lineage>
        <taxon>Bacteria</taxon>
        <taxon>Pseudomonadati</taxon>
        <taxon>Pseudomonadota</taxon>
        <taxon>Alphaproteobacteria</taxon>
        <taxon>Rhodospirillales</taxon>
        <taxon>Azospirillaceae</taxon>
        <taxon>Azospirillum</taxon>
    </lineage>
</organism>
<dbReference type="EMBL" id="JAGINP010000019">
    <property type="protein sequence ID" value="MBP2295068.1"/>
    <property type="molecule type" value="Genomic_DNA"/>
</dbReference>
<dbReference type="Pfam" id="PF07704">
    <property type="entry name" value="PSK_trans_fac"/>
    <property type="match status" value="1"/>
</dbReference>